<dbReference type="Gene3D" id="3.40.50.12780">
    <property type="entry name" value="N-terminal domain of ligase-like"/>
    <property type="match status" value="1"/>
</dbReference>
<dbReference type="InterPro" id="IPR000873">
    <property type="entry name" value="AMP-dep_synth/lig_dom"/>
</dbReference>
<dbReference type="InterPro" id="IPR020845">
    <property type="entry name" value="AMP-binding_CS"/>
</dbReference>
<evidence type="ECO:0000313" key="4">
    <source>
        <dbReference type="EMBL" id="SDW54223.1"/>
    </source>
</evidence>
<protein>
    <submittedName>
        <fullName evidence="4">Acyl-coenzyme A synthetase/AMP-(Fatty) acid ligase</fullName>
    </submittedName>
</protein>
<dbReference type="EMBL" id="FNON01000001">
    <property type="protein sequence ID" value="SDW54223.1"/>
    <property type="molecule type" value="Genomic_DNA"/>
</dbReference>
<evidence type="ECO:0000313" key="5">
    <source>
        <dbReference type="Proteomes" id="UP000199515"/>
    </source>
</evidence>
<feature type="domain" description="AMP-binding enzyme C-terminal" evidence="3">
    <location>
        <begin position="396"/>
        <end position="472"/>
    </location>
</feature>
<dbReference type="STRING" id="589385.SAMN05421504_101857"/>
<dbReference type="Pfam" id="PF00501">
    <property type="entry name" value="AMP-binding"/>
    <property type="match status" value="1"/>
</dbReference>
<dbReference type="AlphaFoldDB" id="A0A1H2UDF5"/>
<dbReference type="PROSITE" id="PS00455">
    <property type="entry name" value="AMP_BINDING"/>
    <property type="match status" value="1"/>
</dbReference>
<dbReference type="Proteomes" id="UP000199515">
    <property type="component" value="Unassembled WGS sequence"/>
</dbReference>
<evidence type="ECO:0000259" key="3">
    <source>
        <dbReference type="Pfam" id="PF13193"/>
    </source>
</evidence>
<proteinExistence type="predicted"/>
<reference evidence="4 5" key="1">
    <citation type="submission" date="2016-10" db="EMBL/GenBank/DDBJ databases">
        <authorList>
            <person name="de Groot N.N."/>
        </authorList>
    </citation>
    <scope>NUCLEOTIDE SEQUENCE [LARGE SCALE GENOMIC DNA]</scope>
    <source>
        <strain evidence="4 5">CPCC 202699</strain>
    </source>
</reference>
<evidence type="ECO:0000256" key="1">
    <source>
        <dbReference type="ARBA" id="ARBA00022598"/>
    </source>
</evidence>
<evidence type="ECO:0000259" key="2">
    <source>
        <dbReference type="Pfam" id="PF00501"/>
    </source>
</evidence>
<dbReference type="GO" id="GO:0016878">
    <property type="term" value="F:acid-thiol ligase activity"/>
    <property type="evidence" value="ECO:0007669"/>
    <property type="project" value="TreeGrafter"/>
</dbReference>
<dbReference type="InterPro" id="IPR025110">
    <property type="entry name" value="AMP-bd_C"/>
</dbReference>
<keyword evidence="1 4" id="KW-0436">Ligase</keyword>
<dbReference type="InterPro" id="IPR045851">
    <property type="entry name" value="AMP-bd_C_sf"/>
</dbReference>
<feature type="domain" description="AMP-dependent synthetase/ligase" evidence="2">
    <location>
        <begin position="12"/>
        <end position="347"/>
    </location>
</feature>
<sequence length="491" mass="52251">MNAVTWFLDRHIAEGRGAAPCLHFEGREVSYGELLELSQRAAGLLRGAGVGAGDRVLIALDDSPVTVACVFGAMRLGAIAVPVNPKLDPAELGNLAERSGVRAMFLANELAVPPGTAMWLRDALDEALNAAEPVLEPAEVDPDAPALIQFTSGSTGTPKGVVHRHSGLLALPRTTGARFGLTPADRCFSTPKLSFGYGFGNSVLLPFAAGASSVLLERPADPYAVAHALRTAAPTLFFSVPALYAALLSTPDRLDFSGVRRCVVGGEGLHSRLVERWREVTGHELVNALGSTECLHIVLASQPGRADLGDPVPGVEVKVVAANGTELPDGEAGEACVRGPLTASHYWDAPAETADVFRDGWVRTGDVLCRDQDAWHYIGRTDDIVNVGGFKVVPSQVEARLLEHEAVGSCAVVGTSAGEFELSTVVAYVVPAGEHADLERALRRHARTRLAPPERPARYLFTDRLPTTVTGKVSRFRLRELANVHTVEGKR</sequence>
<name>A0A1H2UDF5_9PSEU</name>
<dbReference type="Gene3D" id="3.30.300.30">
    <property type="match status" value="1"/>
</dbReference>
<dbReference type="PANTHER" id="PTHR43352:SF1">
    <property type="entry name" value="ANTHRANILATE--COA LIGASE"/>
    <property type="match status" value="1"/>
</dbReference>
<keyword evidence="5" id="KW-1185">Reference proteome</keyword>
<dbReference type="InterPro" id="IPR042099">
    <property type="entry name" value="ANL_N_sf"/>
</dbReference>
<dbReference type="Pfam" id="PF13193">
    <property type="entry name" value="AMP-binding_C"/>
    <property type="match status" value="1"/>
</dbReference>
<dbReference type="GO" id="GO:0044550">
    <property type="term" value="P:secondary metabolite biosynthetic process"/>
    <property type="evidence" value="ECO:0007669"/>
    <property type="project" value="TreeGrafter"/>
</dbReference>
<organism evidence="4 5">
    <name type="scientific">Amycolatopsis xylanica</name>
    <dbReference type="NCBI Taxonomy" id="589385"/>
    <lineage>
        <taxon>Bacteria</taxon>
        <taxon>Bacillati</taxon>
        <taxon>Actinomycetota</taxon>
        <taxon>Actinomycetes</taxon>
        <taxon>Pseudonocardiales</taxon>
        <taxon>Pseudonocardiaceae</taxon>
        <taxon>Amycolatopsis</taxon>
    </lineage>
</organism>
<dbReference type="SUPFAM" id="SSF56801">
    <property type="entry name" value="Acetyl-CoA synthetase-like"/>
    <property type="match status" value="1"/>
</dbReference>
<dbReference type="OrthoDB" id="9803968at2"/>
<dbReference type="RefSeq" id="WP_091286770.1">
    <property type="nucleotide sequence ID" value="NZ_FNON01000001.1"/>
</dbReference>
<dbReference type="PANTHER" id="PTHR43352">
    <property type="entry name" value="ACETYL-COA SYNTHETASE"/>
    <property type="match status" value="1"/>
</dbReference>
<gene>
    <name evidence="4" type="ORF">SAMN05421504_101857</name>
</gene>
<accession>A0A1H2UDF5</accession>